<evidence type="ECO:0000256" key="1">
    <source>
        <dbReference type="ARBA" id="ARBA00004141"/>
    </source>
</evidence>
<evidence type="ECO:0000256" key="8">
    <source>
        <dbReference type="SAM" id="Phobius"/>
    </source>
</evidence>
<sequence length="688" mass="75042">MSETPTSASETATPKRYPLAVLFMLGNEFCERFSFYGMRGILTMYLTGEHHFSESTAATIFHAFIVLAYITPLLGSVAADTRFGAFKVILYVSLTYVMGHALLSVGALPSLSTGLRLFFDFSGLFVIAASTGGIKPCVAPFAANQFDESQAAQRSRFFSYFYMAINFGALIALIVTPIIRRTSCMGHDHCYPLAFGIPGILMLVAFLFFVGGWRFYKIQPASKNNLLCRAANCVRLGVQGKVKALMGKEEKKEHWLDYGIERYGKRTVTDVKALTSVCFLLVPMVVFWALFDQQGSTWVLQAKSMNGRMGSFTFAADQMNFLNCFFVLTLAPVLTLVVYPLVGKCVKTTALRRMSVGGLIAASSFIVAGFVELAILSTQVAPIESGNSLVFSLRVNYSLIPETGETIVLSEGPQLIPSGVYGLHDRLIFNSTKAYVLVPNSDGTVSPFEFPYENGEGDNTRLFLAVDKSSGAKGAPIYVKNANGDVVHNAKAENGVPVDIPPPLYGSDEYTIAFGPPLACKDAWAHGCTNVQFVASVGASNVLYIGKHAAVDHKLETLVPGNSVSLAWQIPQYFLITVGELLISITGLEFAYSQAPESMKNVLQAIWHTTVALGNMLDMLISATNVIENPAYAFFFYGTLMAAVILIFILSATRYTYYEDRKRQSGSEDTDEKEATARPSNATSKTSN</sequence>
<name>A0A1I7S8P2_BURXY</name>
<evidence type="ECO:0000313" key="11">
    <source>
        <dbReference type="Proteomes" id="UP000659654"/>
    </source>
</evidence>
<keyword evidence="3 8" id="KW-0812">Transmembrane</keyword>
<dbReference type="Gene3D" id="1.20.1250.20">
    <property type="entry name" value="MFS general substrate transporter like domains"/>
    <property type="match status" value="2"/>
</dbReference>
<evidence type="ECO:0000256" key="6">
    <source>
        <dbReference type="ARBA" id="ARBA00023136"/>
    </source>
</evidence>
<dbReference type="EMBL" id="CAJFDI010000001">
    <property type="protein sequence ID" value="CAD5211898.1"/>
    <property type="molecule type" value="Genomic_DNA"/>
</dbReference>
<evidence type="ECO:0000256" key="5">
    <source>
        <dbReference type="ARBA" id="ARBA00022989"/>
    </source>
</evidence>
<dbReference type="GO" id="GO:0022857">
    <property type="term" value="F:transmembrane transporter activity"/>
    <property type="evidence" value="ECO:0007669"/>
    <property type="project" value="InterPro"/>
</dbReference>
<dbReference type="Pfam" id="PF00854">
    <property type="entry name" value="PTR2"/>
    <property type="match status" value="2"/>
</dbReference>
<feature type="transmembrane region" description="Helical" evidence="8">
    <location>
        <begin position="88"/>
        <end position="111"/>
    </location>
</feature>
<dbReference type="GO" id="GO:0015833">
    <property type="term" value="P:peptide transport"/>
    <property type="evidence" value="ECO:0007669"/>
    <property type="project" value="UniProtKB-KW"/>
</dbReference>
<keyword evidence="4" id="KW-0653">Protein transport</keyword>
<feature type="transmembrane region" description="Helical" evidence="8">
    <location>
        <begin position="354"/>
        <end position="376"/>
    </location>
</feature>
<dbReference type="SMR" id="A0A1I7S8P2"/>
<reference evidence="12" key="1">
    <citation type="submission" date="2016-11" db="UniProtKB">
        <authorList>
            <consortium name="WormBaseParasite"/>
        </authorList>
    </citation>
    <scope>IDENTIFICATION</scope>
</reference>
<feature type="transmembrane region" description="Helical" evidence="8">
    <location>
        <begin position="117"/>
        <end position="138"/>
    </location>
</feature>
<dbReference type="PANTHER" id="PTHR11654">
    <property type="entry name" value="OLIGOPEPTIDE TRANSPORTER-RELATED"/>
    <property type="match status" value="1"/>
</dbReference>
<evidence type="ECO:0000256" key="7">
    <source>
        <dbReference type="SAM" id="MobiDB-lite"/>
    </source>
</evidence>
<comment type="subcellular location">
    <subcellularLocation>
        <location evidence="1">Membrane</location>
        <topology evidence="1">Multi-pass membrane protein</topology>
    </subcellularLocation>
</comment>
<organism evidence="10 12">
    <name type="scientific">Bursaphelenchus xylophilus</name>
    <name type="common">Pinewood nematode worm</name>
    <name type="synonym">Aphelenchoides xylophilus</name>
    <dbReference type="NCBI Taxonomy" id="6326"/>
    <lineage>
        <taxon>Eukaryota</taxon>
        <taxon>Metazoa</taxon>
        <taxon>Ecdysozoa</taxon>
        <taxon>Nematoda</taxon>
        <taxon>Chromadorea</taxon>
        <taxon>Rhabditida</taxon>
        <taxon>Tylenchina</taxon>
        <taxon>Tylenchomorpha</taxon>
        <taxon>Aphelenchoidea</taxon>
        <taxon>Aphelenchoididae</taxon>
        <taxon>Bursaphelenchus</taxon>
    </lineage>
</organism>
<dbReference type="Proteomes" id="UP000582659">
    <property type="component" value="Unassembled WGS sequence"/>
</dbReference>
<evidence type="ECO:0000313" key="10">
    <source>
        <dbReference type="Proteomes" id="UP000095284"/>
    </source>
</evidence>
<dbReference type="Proteomes" id="UP000095284">
    <property type="component" value="Unplaced"/>
</dbReference>
<evidence type="ECO:0000313" key="9">
    <source>
        <dbReference type="EMBL" id="CAD5211898.1"/>
    </source>
</evidence>
<feature type="compositionally biased region" description="Polar residues" evidence="7">
    <location>
        <begin position="678"/>
        <end position="688"/>
    </location>
</feature>
<proteinExistence type="inferred from homology"/>
<feature type="transmembrane region" description="Helical" evidence="8">
    <location>
        <begin position="191"/>
        <end position="216"/>
    </location>
</feature>
<evidence type="ECO:0000256" key="3">
    <source>
        <dbReference type="ARBA" id="ARBA00022692"/>
    </source>
</evidence>
<dbReference type="CDD" id="cd17347">
    <property type="entry name" value="MFS_SLC15A1_2_like"/>
    <property type="match status" value="1"/>
</dbReference>
<keyword evidence="4" id="KW-0571">Peptide transport</keyword>
<evidence type="ECO:0000256" key="4">
    <source>
        <dbReference type="ARBA" id="ARBA00022856"/>
    </source>
</evidence>
<feature type="transmembrane region" description="Helical" evidence="8">
    <location>
        <begin position="633"/>
        <end position="653"/>
    </location>
</feature>
<dbReference type="AlphaFoldDB" id="A0A1I7S8P2"/>
<feature type="transmembrane region" description="Helical" evidence="8">
    <location>
        <begin position="605"/>
        <end position="627"/>
    </location>
</feature>
<dbReference type="OrthoDB" id="205993at2759"/>
<evidence type="ECO:0000313" key="12">
    <source>
        <dbReference type="WBParaSite" id="BXY_0938700.1"/>
    </source>
</evidence>
<dbReference type="eggNOG" id="KOG1237">
    <property type="taxonomic scope" value="Eukaryota"/>
</dbReference>
<dbReference type="Proteomes" id="UP000659654">
    <property type="component" value="Unassembled WGS sequence"/>
</dbReference>
<dbReference type="FunFam" id="1.20.1250.20:FF:000612">
    <property type="entry name" value="Peptide transporter 3"/>
    <property type="match status" value="1"/>
</dbReference>
<comment type="similarity">
    <text evidence="2">Belongs to the major facilitator superfamily. Proton-dependent oligopeptide transporter (POT/PTR) (TC 2.A.17) family.</text>
</comment>
<feature type="region of interest" description="Disordered" evidence="7">
    <location>
        <begin position="661"/>
        <end position="688"/>
    </location>
</feature>
<feature type="transmembrane region" description="Helical" evidence="8">
    <location>
        <begin position="60"/>
        <end position="79"/>
    </location>
</feature>
<reference evidence="9" key="2">
    <citation type="submission" date="2020-09" db="EMBL/GenBank/DDBJ databases">
        <authorList>
            <person name="Kikuchi T."/>
        </authorList>
    </citation>
    <scope>NUCLEOTIDE SEQUENCE</scope>
    <source>
        <strain evidence="9">Ka4C1</strain>
    </source>
</reference>
<dbReference type="EMBL" id="CAJFCV020000001">
    <property type="protein sequence ID" value="CAG9089403.1"/>
    <property type="molecule type" value="Genomic_DNA"/>
</dbReference>
<keyword evidence="11" id="KW-1185">Reference proteome</keyword>
<dbReference type="InterPro" id="IPR036259">
    <property type="entry name" value="MFS_trans_sf"/>
</dbReference>
<dbReference type="WBParaSite" id="BXY_0938700.1">
    <property type="protein sequence ID" value="BXY_0938700.1"/>
    <property type="gene ID" value="BXY_0938700"/>
</dbReference>
<keyword evidence="5 8" id="KW-1133">Transmembrane helix</keyword>
<gene>
    <name evidence="9" type="ORF">BXYJ_LOCUS2651</name>
</gene>
<keyword evidence="6 8" id="KW-0472">Membrane</keyword>
<dbReference type="InterPro" id="IPR000109">
    <property type="entry name" value="POT_fam"/>
</dbReference>
<keyword evidence="4" id="KW-0813">Transport</keyword>
<feature type="transmembrane region" description="Helical" evidence="8">
    <location>
        <begin position="271"/>
        <end position="291"/>
    </location>
</feature>
<protein>
    <submittedName>
        <fullName evidence="9">(pine wood nematode) hypothetical protein</fullName>
    </submittedName>
</protein>
<evidence type="ECO:0000256" key="2">
    <source>
        <dbReference type="ARBA" id="ARBA00005982"/>
    </source>
</evidence>
<feature type="transmembrane region" description="Helical" evidence="8">
    <location>
        <begin position="573"/>
        <end position="593"/>
    </location>
</feature>
<dbReference type="SUPFAM" id="SSF103473">
    <property type="entry name" value="MFS general substrate transporter"/>
    <property type="match status" value="1"/>
</dbReference>
<feature type="transmembrane region" description="Helical" evidence="8">
    <location>
        <begin position="320"/>
        <end position="342"/>
    </location>
</feature>
<feature type="transmembrane region" description="Helical" evidence="8">
    <location>
        <begin position="159"/>
        <end position="179"/>
    </location>
</feature>
<dbReference type="GO" id="GO:0016020">
    <property type="term" value="C:membrane"/>
    <property type="evidence" value="ECO:0007669"/>
    <property type="project" value="UniProtKB-SubCell"/>
</dbReference>
<accession>A0A1I7S8P2</accession>